<dbReference type="GO" id="GO:0004156">
    <property type="term" value="F:dihydropteroate synthase activity"/>
    <property type="evidence" value="ECO:0007669"/>
    <property type="project" value="UniProtKB-EC"/>
</dbReference>
<protein>
    <recommendedName>
        <fullName evidence="4">dihydropteroate synthase</fullName>
        <ecNumber evidence="4">2.5.1.15</ecNumber>
    </recommendedName>
</protein>
<name>A0ABV8UAR5_9PROT</name>
<organism evidence="10 11">
    <name type="scientific">Kordiimonas lipolytica</name>
    <dbReference type="NCBI Taxonomy" id="1662421"/>
    <lineage>
        <taxon>Bacteria</taxon>
        <taxon>Pseudomonadati</taxon>
        <taxon>Pseudomonadota</taxon>
        <taxon>Alphaproteobacteria</taxon>
        <taxon>Kordiimonadales</taxon>
        <taxon>Kordiimonadaceae</taxon>
        <taxon>Kordiimonas</taxon>
    </lineage>
</organism>
<dbReference type="Gene3D" id="3.20.20.20">
    <property type="entry name" value="Dihydropteroate synthase-like"/>
    <property type="match status" value="1"/>
</dbReference>
<dbReference type="NCBIfam" id="TIGR01496">
    <property type="entry name" value="DHPS"/>
    <property type="match status" value="1"/>
</dbReference>
<dbReference type="InterPro" id="IPR000489">
    <property type="entry name" value="Pterin-binding_dom"/>
</dbReference>
<dbReference type="InterPro" id="IPR045031">
    <property type="entry name" value="DHP_synth-like"/>
</dbReference>
<evidence type="ECO:0000256" key="3">
    <source>
        <dbReference type="ARBA" id="ARBA00004763"/>
    </source>
</evidence>
<comment type="cofactor">
    <cofactor evidence="2">
        <name>Mg(2+)</name>
        <dbReference type="ChEBI" id="CHEBI:18420"/>
    </cofactor>
</comment>
<comment type="pathway">
    <text evidence="3">Cofactor biosynthesis; tetrahydrofolate biosynthesis; 7,8-dihydrofolate from 2-amino-4-hydroxy-6-hydroxymethyl-7,8-dihydropteridine diphosphate and 4-aminobenzoate: step 1/2.</text>
</comment>
<dbReference type="InterPro" id="IPR006390">
    <property type="entry name" value="DHP_synth_dom"/>
</dbReference>
<dbReference type="Proteomes" id="UP001595776">
    <property type="component" value="Unassembled WGS sequence"/>
</dbReference>
<evidence type="ECO:0000256" key="7">
    <source>
        <dbReference type="ARBA" id="ARBA00022842"/>
    </source>
</evidence>
<dbReference type="EC" id="2.5.1.15" evidence="4"/>
<feature type="domain" description="Pterin-binding" evidence="9">
    <location>
        <begin position="106"/>
        <end position="360"/>
    </location>
</feature>
<evidence type="ECO:0000256" key="1">
    <source>
        <dbReference type="ARBA" id="ARBA00000012"/>
    </source>
</evidence>
<keyword evidence="7" id="KW-0460">Magnesium</keyword>
<evidence type="ECO:0000256" key="6">
    <source>
        <dbReference type="ARBA" id="ARBA00022723"/>
    </source>
</evidence>
<comment type="catalytic activity">
    <reaction evidence="1">
        <text>(7,8-dihydropterin-6-yl)methyl diphosphate + 4-aminobenzoate = 7,8-dihydropteroate + diphosphate</text>
        <dbReference type="Rhea" id="RHEA:19949"/>
        <dbReference type="ChEBI" id="CHEBI:17836"/>
        <dbReference type="ChEBI" id="CHEBI:17839"/>
        <dbReference type="ChEBI" id="CHEBI:33019"/>
        <dbReference type="ChEBI" id="CHEBI:72950"/>
        <dbReference type="EC" id="2.5.1.15"/>
    </reaction>
</comment>
<keyword evidence="5 10" id="KW-0808">Transferase</keyword>
<evidence type="ECO:0000259" key="9">
    <source>
        <dbReference type="PROSITE" id="PS50972"/>
    </source>
</evidence>
<evidence type="ECO:0000256" key="4">
    <source>
        <dbReference type="ARBA" id="ARBA00012458"/>
    </source>
</evidence>
<sequence>MTVDDLEKLTDGARAYLVPVGAVWGTLQGFASGIPGLAFSAFRLIVREGADVQLDHSVSADSLTAALAPLPLTVRVQAEAQLDRLAAPRPPMALPGRDAPLGFSRPLVMGVLNVTPDSFSDGGKFLDTDAAIRRGRQMRAEGVDIIDIGGESTRPGATPVWEGEEAERVVPVIEALAADGIPLSVDTRHSTVMTKAVEAGAHIINDVSALTYDRDSMKAAVATDAPIILMHSQGTPKTMQDAPDYDDVLLDVYDYLETRIEACVAAGIDRNRLIVDPGIGFGKRVVQDNLALMNGLAFFHNLGCPVLLGASRKRFIGAITGEEEADKRMPGSLTAALKGVEQGMQIVRVHDVAETVQAVRLAQAMHDAAMMGTGA</sequence>
<dbReference type="RefSeq" id="WP_231727339.1">
    <property type="nucleotide sequence ID" value="NZ_JBHSCR010000005.1"/>
</dbReference>
<dbReference type="PANTHER" id="PTHR20941">
    <property type="entry name" value="FOLATE SYNTHESIS PROTEINS"/>
    <property type="match status" value="1"/>
</dbReference>
<accession>A0ABV8UAR5</accession>
<proteinExistence type="predicted"/>
<evidence type="ECO:0000313" key="10">
    <source>
        <dbReference type="EMBL" id="MFC4347896.1"/>
    </source>
</evidence>
<dbReference type="PROSITE" id="PS50972">
    <property type="entry name" value="PTERIN_BINDING"/>
    <property type="match status" value="1"/>
</dbReference>
<keyword evidence="6" id="KW-0479">Metal-binding</keyword>
<comment type="caution">
    <text evidence="10">The sequence shown here is derived from an EMBL/GenBank/DDBJ whole genome shotgun (WGS) entry which is preliminary data.</text>
</comment>
<dbReference type="EMBL" id="JBHSCR010000005">
    <property type="protein sequence ID" value="MFC4347896.1"/>
    <property type="molecule type" value="Genomic_DNA"/>
</dbReference>
<dbReference type="PROSITE" id="PS00793">
    <property type="entry name" value="DHPS_2"/>
    <property type="match status" value="1"/>
</dbReference>
<dbReference type="PANTHER" id="PTHR20941:SF1">
    <property type="entry name" value="FOLIC ACID SYNTHESIS PROTEIN FOL1"/>
    <property type="match status" value="1"/>
</dbReference>
<evidence type="ECO:0000256" key="2">
    <source>
        <dbReference type="ARBA" id="ARBA00001946"/>
    </source>
</evidence>
<keyword evidence="8" id="KW-0289">Folate biosynthesis</keyword>
<dbReference type="InterPro" id="IPR011005">
    <property type="entry name" value="Dihydropteroate_synth-like_sf"/>
</dbReference>
<dbReference type="SUPFAM" id="SSF51717">
    <property type="entry name" value="Dihydropteroate synthetase-like"/>
    <property type="match status" value="1"/>
</dbReference>
<reference evidence="11" key="1">
    <citation type="journal article" date="2019" name="Int. J. Syst. Evol. Microbiol.">
        <title>The Global Catalogue of Microorganisms (GCM) 10K type strain sequencing project: providing services to taxonomists for standard genome sequencing and annotation.</title>
        <authorList>
            <consortium name="The Broad Institute Genomics Platform"/>
            <consortium name="The Broad Institute Genome Sequencing Center for Infectious Disease"/>
            <person name="Wu L."/>
            <person name="Ma J."/>
        </authorList>
    </citation>
    <scope>NUCLEOTIDE SEQUENCE [LARGE SCALE GENOMIC DNA]</scope>
    <source>
        <strain evidence="11">CGMCC 1.15304</strain>
    </source>
</reference>
<gene>
    <name evidence="10" type="primary">folP</name>
    <name evidence="10" type="ORF">ACFO5Q_08580</name>
</gene>
<keyword evidence="11" id="KW-1185">Reference proteome</keyword>
<evidence type="ECO:0000256" key="8">
    <source>
        <dbReference type="ARBA" id="ARBA00022909"/>
    </source>
</evidence>
<evidence type="ECO:0000256" key="5">
    <source>
        <dbReference type="ARBA" id="ARBA00022679"/>
    </source>
</evidence>
<dbReference type="PROSITE" id="PS00792">
    <property type="entry name" value="DHPS_1"/>
    <property type="match status" value="1"/>
</dbReference>
<dbReference type="Pfam" id="PF00809">
    <property type="entry name" value="Pterin_bind"/>
    <property type="match status" value="1"/>
</dbReference>
<dbReference type="CDD" id="cd00739">
    <property type="entry name" value="DHPS"/>
    <property type="match status" value="1"/>
</dbReference>
<evidence type="ECO:0000313" key="11">
    <source>
        <dbReference type="Proteomes" id="UP001595776"/>
    </source>
</evidence>